<keyword evidence="3" id="KW-0808">Transferase</keyword>
<dbReference type="Gene3D" id="3.40.50.1110">
    <property type="entry name" value="SGNH hydrolase"/>
    <property type="match status" value="1"/>
</dbReference>
<reference evidence="8 9" key="1">
    <citation type="submission" date="2018-05" db="EMBL/GenBank/DDBJ databases">
        <title>Genomic Encyclopedia of Type Strains, Phase IV (KMG-V): Genome sequencing to study the core and pangenomes of soil and plant-associated prokaryotes.</title>
        <authorList>
            <person name="Whitman W."/>
        </authorList>
    </citation>
    <scope>NUCLEOTIDE SEQUENCE [LARGE SCALE GENOMIC DNA]</scope>
    <source>
        <strain evidence="8 9">SCZa-39</strain>
    </source>
</reference>
<comment type="subcellular location">
    <subcellularLocation>
        <location evidence="1">Periplasm</location>
    </subcellularLocation>
</comment>
<keyword evidence="6" id="KW-0016">Alginate biosynthesis</keyword>
<keyword evidence="5" id="KW-0574">Periplasm</keyword>
<evidence type="ECO:0000256" key="6">
    <source>
        <dbReference type="ARBA" id="ARBA00022841"/>
    </source>
</evidence>
<evidence type="ECO:0000259" key="7">
    <source>
        <dbReference type="Pfam" id="PF16822"/>
    </source>
</evidence>
<dbReference type="SUPFAM" id="SSF52266">
    <property type="entry name" value="SGNH hydrolase"/>
    <property type="match status" value="1"/>
</dbReference>
<evidence type="ECO:0000256" key="4">
    <source>
        <dbReference type="ARBA" id="ARBA00022729"/>
    </source>
</evidence>
<sequence length="367" mass="38613">MTVPRPTTPGSHRRAALCFAALLTAGLLLGVQQSTRAGLGSLAPAQWLSGAAGTQLSATLRVPYRETLETADAAWRYRVFGQLGAQVRQGCPGWLFYTDGLRAPVPDAGAVMSARIALMRRLVARLRAEHVAVLAVTVPDKSRRETGALCGLSRPAETAAQLPRWQHALAEAGVPQADLTSALASVPAPFYRTDVHLNQPGAAAAAQAVAAAALPLVGSRGALRYDVTRAAAATPRIGDLLTLAGLANAPAGWRPAPDRYVPEQFSQPASGGLLDTGPAVTVMLAGSSNSRRSNFAEQLGQSLGAPVWNVSRDGGKFADALMQSMEDRAQWPPTLKLVIWEMSEMSLVQPLSAQEKAALRDGVHADL</sequence>
<feature type="domain" description="AlgX/AlgJ SGNH hydrolase-like" evidence="7">
    <location>
        <begin position="87"/>
        <end position="344"/>
    </location>
</feature>
<evidence type="ECO:0000256" key="1">
    <source>
        <dbReference type="ARBA" id="ARBA00004418"/>
    </source>
</evidence>
<name>A0ABX5KLM1_9BURK</name>
<evidence type="ECO:0000313" key="9">
    <source>
        <dbReference type="Proteomes" id="UP000245712"/>
    </source>
</evidence>
<dbReference type="InterPro" id="IPR036514">
    <property type="entry name" value="SGNH_hydro_sf"/>
</dbReference>
<dbReference type="EMBL" id="QEOB01000012">
    <property type="protein sequence ID" value="PVX79930.1"/>
    <property type="molecule type" value="Genomic_DNA"/>
</dbReference>
<comment type="caution">
    <text evidence="8">The sequence shown here is derived from an EMBL/GenBank/DDBJ whole genome shotgun (WGS) entry which is preliminary data.</text>
</comment>
<evidence type="ECO:0000313" key="8">
    <source>
        <dbReference type="EMBL" id="PVX79930.1"/>
    </source>
</evidence>
<organism evidence="8 9">
    <name type="scientific">Paraburkholderia unamae</name>
    <dbReference type="NCBI Taxonomy" id="219649"/>
    <lineage>
        <taxon>Bacteria</taxon>
        <taxon>Pseudomonadati</taxon>
        <taxon>Pseudomonadota</taxon>
        <taxon>Betaproteobacteria</taxon>
        <taxon>Burkholderiales</taxon>
        <taxon>Burkholderiaceae</taxon>
        <taxon>Paraburkholderia</taxon>
    </lineage>
</organism>
<accession>A0ABX5KLM1</accession>
<keyword evidence="9" id="KW-1185">Reference proteome</keyword>
<evidence type="ECO:0000256" key="3">
    <source>
        <dbReference type="ARBA" id="ARBA00022679"/>
    </source>
</evidence>
<evidence type="ECO:0000256" key="5">
    <source>
        <dbReference type="ARBA" id="ARBA00022764"/>
    </source>
</evidence>
<dbReference type="RefSeq" id="WP_116612485.1">
    <property type="nucleotide sequence ID" value="NZ_QEOB01000012.1"/>
</dbReference>
<dbReference type="Proteomes" id="UP000245712">
    <property type="component" value="Unassembled WGS sequence"/>
</dbReference>
<gene>
    <name evidence="8" type="ORF">C7402_112117</name>
</gene>
<evidence type="ECO:0000256" key="2">
    <source>
        <dbReference type="ARBA" id="ARBA00005182"/>
    </source>
</evidence>
<comment type="pathway">
    <text evidence="2">Glycan biosynthesis; alginate biosynthesis.</text>
</comment>
<protein>
    <submittedName>
        <fullName evidence="8">Alginate O-acetyltransferase complex protein AlgJ</fullName>
    </submittedName>
</protein>
<keyword evidence="4" id="KW-0732">Signal</keyword>
<proteinExistence type="predicted"/>
<dbReference type="InterPro" id="IPR031811">
    <property type="entry name" value="ALGX/ALGJ_SGNH-like"/>
</dbReference>
<dbReference type="Pfam" id="PF16822">
    <property type="entry name" value="ALGX"/>
    <property type="match status" value="1"/>
</dbReference>
<dbReference type="CDD" id="cd14444">
    <property type="entry name" value="AlgX_N_like_1"/>
    <property type="match status" value="1"/>
</dbReference>